<protein>
    <submittedName>
        <fullName evidence="1">Uncharacterized protein</fullName>
    </submittedName>
</protein>
<organism evidence="1 2">
    <name type="scientific">Chitinimonas arctica</name>
    <dbReference type="NCBI Taxonomy" id="2594795"/>
    <lineage>
        <taxon>Bacteria</taxon>
        <taxon>Pseudomonadati</taxon>
        <taxon>Pseudomonadota</taxon>
        <taxon>Betaproteobacteria</taxon>
        <taxon>Neisseriales</taxon>
        <taxon>Chitinibacteraceae</taxon>
        <taxon>Chitinimonas</taxon>
    </lineage>
</organism>
<accession>A0A516SDF1</accession>
<reference evidence="2" key="1">
    <citation type="submission" date="2019-07" db="EMBL/GenBank/DDBJ databases">
        <title>Chitinimonas sp. nov., isolated from Ny-Alesund, arctica soil.</title>
        <authorList>
            <person name="Xu Q."/>
            <person name="Peng F."/>
        </authorList>
    </citation>
    <scope>NUCLEOTIDE SEQUENCE [LARGE SCALE GENOMIC DNA]</scope>
    <source>
        <strain evidence="2">R3-44</strain>
    </source>
</reference>
<gene>
    <name evidence="1" type="ORF">FNU76_07320</name>
</gene>
<proteinExistence type="predicted"/>
<evidence type="ECO:0000313" key="2">
    <source>
        <dbReference type="Proteomes" id="UP000317550"/>
    </source>
</evidence>
<dbReference type="EMBL" id="CP041730">
    <property type="protein sequence ID" value="QDQ26182.1"/>
    <property type="molecule type" value="Genomic_DNA"/>
</dbReference>
<dbReference type="AlphaFoldDB" id="A0A516SDF1"/>
<name>A0A516SDF1_9NEIS</name>
<keyword evidence="2" id="KW-1185">Reference proteome</keyword>
<sequence length="362" mass="40521">MSDVRVGRNSLNAISGSSSLGSPPTRSGEIKVQDGVLISIELAAKGVLKCFDGIIKNLFSRAQEPDHQLIARQIEENNTRIRGLLDRMKECVEGVKREKEELDRHIQCFAPRIEYGRIIEAYENECNALADSLPDRVGAEKEKAVVGSNNTEHHFVFEELRQQIYALLRENSNLQNDASQKARSGLCNAKFNKAQLRAAAVNPSDVDALNRILNQASPLHRFNRSALPSLGGLEECFQSRLVDEYRVKEKVDFIKTETLKLSNRSEGYEVTYKIEGATDILRSCEKLEVELSEISSKGGGSARMNSIKRDLAEGYAKLDQGEFKVRYKDGKNPDGVETQDTRRLEKIFNSYGKKVCSRSGFA</sequence>
<dbReference type="RefSeq" id="WP_144277581.1">
    <property type="nucleotide sequence ID" value="NZ_CP041730.1"/>
</dbReference>
<dbReference type="KEGG" id="cari:FNU76_07320"/>
<evidence type="ECO:0000313" key="1">
    <source>
        <dbReference type="EMBL" id="QDQ26182.1"/>
    </source>
</evidence>
<dbReference type="Proteomes" id="UP000317550">
    <property type="component" value="Chromosome"/>
</dbReference>